<sequence>MNMTRHKTYKSLHTLLPPLLAFFSILGYNLPACSPIPIYFQRYIAHLALLATEYEWAAVFEYHTYFFNRRRNEMLLGNYNNWGEPEAALMTTYVYQHRKQPVVPAKAAKKVTPSPSSSSTSDPCRNFNAGKCETPCAWKRQHICAVPNCGKEHPATQHK</sequence>
<reference evidence="1 2" key="1">
    <citation type="journal article" date="2024" name="J Genomics">
        <title>Draft genome sequencing and assembly of Favolaschia claudopus CIRM-BRFM 2984 isolated from oak limbs.</title>
        <authorList>
            <person name="Navarro D."/>
            <person name="Drula E."/>
            <person name="Chaduli D."/>
            <person name="Cazenave R."/>
            <person name="Ahrendt S."/>
            <person name="Wang J."/>
            <person name="Lipzen A."/>
            <person name="Daum C."/>
            <person name="Barry K."/>
            <person name="Grigoriev I.V."/>
            <person name="Favel A."/>
            <person name="Rosso M.N."/>
            <person name="Martin F."/>
        </authorList>
    </citation>
    <scope>NUCLEOTIDE SEQUENCE [LARGE SCALE GENOMIC DNA]</scope>
    <source>
        <strain evidence="1 2">CIRM-BRFM 2984</strain>
    </source>
</reference>
<dbReference type="AlphaFoldDB" id="A0AAV9ZMG7"/>
<gene>
    <name evidence="1" type="ORF">R3P38DRAFT_2574838</name>
</gene>
<proteinExistence type="predicted"/>
<keyword evidence="2" id="KW-1185">Reference proteome</keyword>
<dbReference type="Proteomes" id="UP001362999">
    <property type="component" value="Unassembled WGS sequence"/>
</dbReference>
<organism evidence="1 2">
    <name type="scientific">Favolaschia claudopus</name>
    <dbReference type="NCBI Taxonomy" id="2862362"/>
    <lineage>
        <taxon>Eukaryota</taxon>
        <taxon>Fungi</taxon>
        <taxon>Dikarya</taxon>
        <taxon>Basidiomycota</taxon>
        <taxon>Agaricomycotina</taxon>
        <taxon>Agaricomycetes</taxon>
        <taxon>Agaricomycetidae</taxon>
        <taxon>Agaricales</taxon>
        <taxon>Marasmiineae</taxon>
        <taxon>Mycenaceae</taxon>
        <taxon>Favolaschia</taxon>
    </lineage>
</organism>
<protein>
    <submittedName>
        <fullName evidence="1">Integrase/recombinase xerD</fullName>
    </submittedName>
</protein>
<comment type="caution">
    <text evidence="1">The sequence shown here is derived from an EMBL/GenBank/DDBJ whole genome shotgun (WGS) entry which is preliminary data.</text>
</comment>
<evidence type="ECO:0000313" key="2">
    <source>
        <dbReference type="Proteomes" id="UP001362999"/>
    </source>
</evidence>
<accession>A0AAV9ZMG7</accession>
<name>A0AAV9ZMG7_9AGAR</name>
<evidence type="ECO:0000313" key="1">
    <source>
        <dbReference type="EMBL" id="KAK6987607.1"/>
    </source>
</evidence>
<dbReference type="EMBL" id="JAWWNJ010000131">
    <property type="protein sequence ID" value="KAK6987607.1"/>
    <property type="molecule type" value="Genomic_DNA"/>
</dbReference>